<dbReference type="InterPro" id="IPR013320">
    <property type="entry name" value="ConA-like_dom_sf"/>
</dbReference>
<keyword evidence="2" id="KW-0624">Polysaccharide degradation</keyword>
<dbReference type="InterPro" id="IPR013319">
    <property type="entry name" value="GH11/12"/>
</dbReference>
<dbReference type="SUPFAM" id="SSF49899">
    <property type="entry name" value="Concanavalin A-like lectins/glucanases"/>
    <property type="match status" value="1"/>
</dbReference>
<evidence type="ECO:0000256" key="2">
    <source>
        <dbReference type="RuleBase" id="RU361163"/>
    </source>
</evidence>
<keyword evidence="3" id="KW-0732">Signal</keyword>
<dbReference type="PANTHER" id="PTHR34002:SF11">
    <property type="entry name" value="CONCANAVALIN A-LIKE LECTIN_GLUCANASE"/>
    <property type="match status" value="1"/>
</dbReference>
<proteinExistence type="inferred from homology"/>
<dbReference type="OrthoDB" id="89349at2759"/>
<protein>
    <submittedName>
        <fullName evidence="4">Concanavalin A-like lectin/glucanase</fullName>
    </submittedName>
</protein>
<name>A0A9P8E6A6_AURME</name>
<evidence type="ECO:0000256" key="1">
    <source>
        <dbReference type="ARBA" id="ARBA00005519"/>
    </source>
</evidence>
<dbReference type="PANTHER" id="PTHR34002">
    <property type="entry name" value="BLR1656 PROTEIN"/>
    <property type="match status" value="1"/>
</dbReference>
<dbReference type="GO" id="GO:0008810">
    <property type="term" value="F:cellulase activity"/>
    <property type="evidence" value="ECO:0007669"/>
    <property type="project" value="InterPro"/>
</dbReference>
<keyword evidence="2" id="KW-0119">Carbohydrate metabolism</keyword>
<feature type="signal peptide" evidence="3">
    <location>
        <begin position="1"/>
        <end position="28"/>
    </location>
</feature>
<reference evidence="4" key="2">
    <citation type="submission" date="2021-08" db="EMBL/GenBank/DDBJ databases">
        <authorList>
            <person name="Gostincar C."/>
            <person name="Sun X."/>
            <person name="Song Z."/>
            <person name="Gunde-Cimerman N."/>
        </authorList>
    </citation>
    <scope>NUCLEOTIDE SEQUENCE</scope>
    <source>
        <strain evidence="4">EXF-9911</strain>
    </source>
</reference>
<sequence length="338" mass="36033">MSSCRALRILGQGLSLLAILSPLSVAAASSKDESKTMCAKYGDSTAAQFAGATTDSGKYLYGSNQWGWDDSGAQCMTVDLDDSDDAAAFNVTWSWTERDVWVHSYPNVGLESVQLPSRLDNVKNFNVSAAWDMFPTADPNAANKTEALMAIGTKADIALDMFIDSNNVTSMNASAAAFEVMVWSAVWGGVAPIGYQTYNSDDAPKYTLSGVEYSLYSGFNQQGQKQAVFSWVPSENQNGINADLWELVNYLVNAGNLTSDMYIGLIQFGTETVHATQNVTFEMQKAQMDLSVYKQKPTTTKGSPPATAGASKGAAFQVAPTGYALPAAAMGLAAAVLL</sequence>
<keyword evidence="2" id="KW-0326">Glycosidase</keyword>
<comment type="caution">
    <text evidence="4">The sequence shown here is derived from an EMBL/GenBank/DDBJ whole genome shotgun (WGS) entry which is preliminary data.</text>
</comment>
<evidence type="ECO:0000313" key="4">
    <source>
        <dbReference type="EMBL" id="KAG9682439.1"/>
    </source>
</evidence>
<reference evidence="4" key="1">
    <citation type="journal article" date="2021" name="J Fungi (Basel)">
        <title>Virulence traits and population genomics of the black yeast Aureobasidium melanogenum.</title>
        <authorList>
            <person name="Cernosa A."/>
            <person name="Sun X."/>
            <person name="Gostincar C."/>
            <person name="Fang C."/>
            <person name="Gunde-Cimerman N."/>
            <person name="Song Z."/>
        </authorList>
    </citation>
    <scope>NUCLEOTIDE SEQUENCE</scope>
    <source>
        <strain evidence="4">EXF-9911</strain>
    </source>
</reference>
<feature type="non-terminal residue" evidence="4">
    <location>
        <position position="338"/>
    </location>
</feature>
<dbReference type="InterPro" id="IPR002594">
    <property type="entry name" value="GH12"/>
</dbReference>
<gene>
    <name evidence="4" type="ORF">KCU76_g13798</name>
</gene>
<accession>A0A9P8E6A6</accession>
<comment type="similarity">
    <text evidence="1 2">Belongs to the glycosyl hydrolase 12 (cellulase H) family.</text>
</comment>
<dbReference type="AlphaFoldDB" id="A0A9P8E6A6"/>
<evidence type="ECO:0000313" key="5">
    <source>
        <dbReference type="Proteomes" id="UP000779574"/>
    </source>
</evidence>
<dbReference type="Pfam" id="PF01670">
    <property type="entry name" value="Glyco_hydro_12"/>
    <property type="match status" value="1"/>
</dbReference>
<dbReference type="Proteomes" id="UP000779574">
    <property type="component" value="Unassembled WGS sequence"/>
</dbReference>
<dbReference type="EMBL" id="JAHFXF010000792">
    <property type="protein sequence ID" value="KAG9682439.1"/>
    <property type="molecule type" value="Genomic_DNA"/>
</dbReference>
<keyword evidence="2" id="KW-0378">Hydrolase</keyword>
<organism evidence="4 5">
    <name type="scientific">Aureobasidium melanogenum</name>
    <name type="common">Aureobasidium pullulans var. melanogenum</name>
    <dbReference type="NCBI Taxonomy" id="46634"/>
    <lineage>
        <taxon>Eukaryota</taxon>
        <taxon>Fungi</taxon>
        <taxon>Dikarya</taxon>
        <taxon>Ascomycota</taxon>
        <taxon>Pezizomycotina</taxon>
        <taxon>Dothideomycetes</taxon>
        <taxon>Dothideomycetidae</taxon>
        <taxon>Dothideales</taxon>
        <taxon>Saccotheciaceae</taxon>
        <taxon>Aureobasidium</taxon>
    </lineage>
</organism>
<dbReference type="Gene3D" id="2.60.120.180">
    <property type="match status" value="1"/>
</dbReference>
<dbReference type="GO" id="GO:0000272">
    <property type="term" value="P:polysaccharide catabolic process"/>
    <property type="evidence" value="ECO:0007669"/>
    <property type="project" value="UniProtKB-KW"/>
</dbReference>
<evidence type="ECO:0000256" key="3">
    <source>
        <dbReference type="SAM" id="SignalP"/>
    </source>
</evidence>
<feature type="chain" id="PRO_5040135340" evidence="3">
    <location>
        <begin position="29"/>
        <end position="338"/>
    </location>
</feature>